<reference evidence="2 3" key="1">
    <citation type="submission" date="2018-01" db="EMBL/GenBank/DDBJ databases">
        <title>Draft genome of the strawberry crown rot pathogen Phytophthora cactorum.</title>
        <authorList>
            <person name="Armitage A.D."/>
            <person name="Lysoe E."/>
            <person name="Nellist C.F."/>
            <person name="Harrison R.J."/>
            <person name="Brurberg M.B."/>
        </authorList>
    </citation>
    <scope>NUCLEOTIDE SEQUENCE [LARGE SCALE GENOMIC DNA]</scope>
    <source>
        <strain evidence="2 3">10300</strain>
    </source>
</reference>
<dbReference type="OrthoDB" id="101269at2759"/>
<reference evidence="1" key="2">
    <citation type="submission" date="2021-01" db="EMBL/GenBank/DDBJ databases">
        <title>Phytophthora aleatoria, a newly-described species from Pinus radiata is distinct from Phytophthora cactorum isolates based on comparative genomics.</title>
        <authorList>
            <person name="Mcdougal R."/>
            <person name="Panda P."/>
            <person name="Williams N."/>
            <person name="Studholme D.J."/>
        </authorList>
    </citation>
    <scope>NUCLEOTIDE SEQUENCE</scope>
    <source>
        <strain evidence="1">NZFS 3830</strain>
    </source>
</reference>
<sequence length="234" mass="26816">MKDSTWPNLDGEQYFYSGGSLREYCRKRGELKSRVVVDCAAVKDTQAFQLVYSYRGGKAKNLVDRIRRHYIDDCSEKEHYYLRVHWKRSVDSGYALSKLGEIVSMDKQQEIYTYAKSIGAGFHGFAYELLLHSVQQPKPVVLKMRERSECAEALLSANARSSFRMVELHGDSSIFALRLRFDSISGMADAEVIFTWNLRLAPDRVKNSSCGESMSPLGFTSPEFRQQLLLLLER</sequence>
<dbReference type="EMBL" id="JAENGZ010002578">
    <property type="protein sequence ID" value="KAG6943384.1"/>
    <property type="molecule type" value="Genomic_DNA"/>
</dbReference>
<organism evidence="2 3">
    <name type="scientific">Phytophthora cactorum</name>
    <dbReference type="NCBI Taxonomy" id="29920"/>
    <lineage>
        <taxon>Eukaryota</taxon>
        <taxon>Sar</taxon>
        <taxon>Stramenopiles</taxon>
        <taxon>Oomycota</taxon>
        <taxon>Peronosporomycetes</taxon>
        <taxon>Peronosporales</taxon>
        <taxon>Peronosporaceae</taxon>
        <taxon>Phytophthora</taxon>
    </lineage>
</organism>
<dbReference type="EMBL" id="MJFZ01000054">
    <property type="protein sequence ID" value="RAW40066.1"/>
    <property type="molecule type" value="Genomic_DNA"/>
</dbReference>
<dbReference type="Proteomes" id="UP000251314">
    <property type="component" value="Unassembled WGS sequence"/>
</dbReference>
<comment type="caution">
    <text evidence="2">The sequence shown here is derived from an EMBL/GenBank/DDBJ whole genome shotgun (WGS) entry which is preliminary data.</text>
</comment>
<dbReference type="AlphaFoldDB" id="A0A329SVQ8"/>
<name>A0A329SVQ8_9STRA</name>
<evidence type="ECO:0000313" key="1">
    <source>
        <dbReference type="EMBL" id="KAG6943384.1"/>
    </source>
</evidence>
<dbReference type="VEuPathDB" id="FungiDB:PC110_g3736"/>
<keyword evidence="3" id="KW-1185">Reference proteome</keyword>
<dbReference type="Proteomes" id="UP000688947">
    <property type="component" value="Unassembled WGS sequence"/>
</dbReference>
<evidence type="ECO:0000313" key="3">
    <source>
        <dbReference type="Proteomes" id="UP000251314"/>
    </source>
</evidence>
<evidence type="ECO:0000313" key="2">
    <source>
        <dbReference type="EMBL" id="RAW40066.1"/>
    </source>
</evidence>
<accession>A0A329SVQ8</accession>
<protein>
    <submittedName>
        <fullName evidence="2">Uncharacterized protein</fullName>
    </submittedName>
</protein>
<proteinExistence type="predicted"/>
<gene>
    <name evidence="1" type="ORF">JG687_00018500</name>
    <name evidence="2" type="ORF">PC110_g3736</name>
</gene>